<dbReference type="GO" id="GO:0019752">
    <property type="term" value="P:carboxylic acid metabolic process"/>
    <property type="evidence" value="ECO:0007669"/>
    <property type="project" value="UniProtKB-ARBA"/>
</dbReference>
<comment type="similarity">
    <text evidence="1">Belongs to the FAH family.</text>
</comment>
<dbReference type="FunFam" id="3.90.850.10:FF:000002">
    <property type="entry name" value="2-hydroxyhepta-2,4-diene-1,7-dioate isomerase"/>
    <property type="match status" value="1"/>
</dbReference>
<dbReference type="Proteomes" id="UP000269689">
    <property type="component" value="Unassembled WGS sequence"/>
</dbReference>
<dbReference type="PANTHER" id="PTHR42796:SF4">
    <property type="entry name" value="FUMARYLACETOACETATE HYDROLASE DOMAIN-CONTAINING PROTEIN 2A"/>
    <property type="match status" value="1"/>
</dbReference>
<evidence type="ECO:0000256" key="2">
    <source>
        <dbReference type="ARBA" id="ARBA00022723"/>
    </source>
</evidence>
<dbReference type="GO" id="GO:0046872">
    <property type="term" value="F:metal ion binding"/>
    <property type="evidence" value="ECO:0007669"/>
    <property type="project" value="UniProtKB-KW"/>
</dbReference>
<keyword evidence="2" id="KW-0479">Metal-binding</keyword>
<dbReference type="GO" id="GO:0016853">
    <property type="term" value="F:isomerase activity"/>
    <property type="evidence" value="ECO:0007669"/>
    <property type="project" value="UniProtKB-ARBA"/>
</dbReference>
<evidence type="ECO:0000256" key="1">
    <source>
        <dbReference type="ARBA" id="ARBA00010211"/>
    </source>
</evidence>
<dbReference type="RefSeq" id="WP_123792929.1">
    <property type="nucleotide sequence ID" value="NZ_RKQK01000002.1"/>
</dbReference>
<accession>A0A3N4U9T9</accession>
<dbReference type="Pfam" id="PF01557">
    <property type="entry name" value="FAA_hydrolase"/>
    <property type="match status" value="1"/>
</dbReference>
<dbReference type="InterPro" id="IPR011234">
    <property type="entry name" value="Fumarylacetoacetase-like_C"/>
</dbReference>
<feature type="domain" description="Fumarylacetoacetase-like C-terminal" evidence="3">
    <location>
        <begin position="75"/>
        <end position="279"/>
    </location>
</feature>
<organism evidence="4 5">
    <name type="scientific">Pacificibacter maritimus</name>
    <dbReference type="NCBI Taxonomy" id="762213"/>
    <lineage>
        <taxon>Bacteria</taxon>
        <taxon>Pseudomonadati</taxon>
        <taxon>Pseudomonadota</taxon>
        <taxon>Alphaproteobacteria</taxon>
        <taxon>Rhodobacterales</taxon>
        <taxon>Roseobacteraceae</taxon>
        <taxon>Pacificibacter</taxon>
    </lineage>
</organism>
<dbReference type="InterPro" id="IPR051121">
    <property type="entry name" value="FAH"/>
</dbReference>
<evidence type="ECO:0000259" key="3">
    <source>
        <dbReference type="Pfam" id="PF01557"/>
    </source>
</evidence>
<name>A0A3N4U9T9_9RHOB</name>
<proteinExistence type="inferred from homology"/>
<dbReference type="InterPro" id="IPR036663">
    <property type="entry name" value="Fumarylacetoacetase_C_sf"/>
</dbReference>
<protein>
    <submittedName>
        <fullName evidence="4">2-keto-4-pentenoate hydratase/2-oxohepta-3-ene-1,7-dioic acid hydratase in catechol pathway</fullName>
    </submittedName>
</protein>
<dbReference type="EMBL" id="RKQK01000002">
    <property type="protein sequence ID" value="RPE67496.1"/>
    <property type="molecule type" value="Genomic_DNA"/>
</dbReference>
<dbReference type="SUPFAM" id="SSF56529">
    <property type="entry name" value="FAH"/>
    <property type="match status" value="1"/>
</dbReference>
<dbReference type="PANTHER" id="PTHR42796">
    <property type="entry name" value="FUMARYLACETOACETATE HYDROLASE DOMAIN-CONTAINING PROTEIN 2A-RELATED"/>
    <property type="match status" value="1"/>
</dbReference>
<evidence type="ECO:0000313" key="4">
    <source>
        <dbReference type="EMBL" id="RPE67496.1"/>
    </source>
</evidence>
<evidence type="ECO:0000313" key="5">
    <source>
        <dbReference type="Proteomes" id="UP000269689"/>
    </source>
</evidence>
<reference evidence="4 5" key="1">
    <citation type="submission" date="2018-11" db="EMBL/GenBank/DDBJ databases">
        <title>Genomic Encyclopedia of Type Strains, Phase IV (KMG-IV): sequencing the most valuable type-strain genomes for metagenomic binning, comparative biology and taxonomic classification.</title>
        <authorList>
            <person name="Goeker M."/>
        </authorList>
    </citation>
    <scope>NUCLEOTIDE SEQUENCE [LARGE SCALE GENOMIC DNA]</scope>
    <source>
        <strain evidence="4 5">DSM 104731</strain>
    </source>
</reference>
<dbReference type="OrthoDB" id="5197601at2"/>
<sequence>MRISSYITSDGTASYGIVQDGKLHDAGKALHATLPDLRAVMAAGALDQLEAAAETGEVLDMESVKLLSPLPNPDKIICIGLNYMTHITETGRDKPAKPSIFTRYPSSVVGHDVPMIRPQASDWFDFEGELAVIIGKAGRNISEADAMAYVGGYSCFNDGSIRDYQRHTSQFWAGKNFVDSGSMGPWLVTADEMTDPAAQTMETRLNGEVVQSTPISDLAFNIPELIAYLSIVTELLPGDVIATGTPSGVGLFREPKLFMKDGDRIEVEISGIGTLSNPIRDEGQ</sequence>
<dbReference type="Gene3D" id="3.90.850.10">
    <property type="entry name" value="Fumarylacetoacetase-like, C-terminal domain"/>
    <property type="match status" value="1"/>
</dbReference>
<keyword evidence="5" id="KW-1185">Reference proteome</keyword>
<gene>
    <name evidence="4" type="ORF">EDD53_1907</name>
</gene>
<comment type="caution">
    <text evidence="4">The sequence shown here is derived from an EMBL/GenBank/DDBJ whole genome shotgun (WGS) entry which is preliminary data.</text>
</comment>
<dbReference type="AlphaFoldDB" id="A0A3N4U9T9"/>